<keyword evidence="1" id="KW-0436">Ligase</keyword>
<protein>
    <submittedName>
        <fullName evidence="3">AMP-binding protein</fullName>
    </submittedName>
</protein>
<accession>A0A844HMQ2</accession>
<dbReference type="GO" id="GO:0044550">
    <property type="term" value="P:secondary metabolite biosynthetic process"/>
    <property type="evidence" value="ECO:0007669"/>
    <property type="project" value="TreeGrafter"/>
</dbReference>
<dbReference type="InterPro" id="IPR000873">
    <property type="entry name" value="AMP-dep_synth/lig_dom"/>
</dbReference>
<gene>
    <name evidence="3" type="ORF">GL300_10530</name>
</gene>
<keyword evidence="4" id="KW-1185">Reference proteome</keyword>
<name>A0A844HMQ2_9RHOB</name>
<dbReference type="AlphaFoldDB" id="A0A844HMQ2"/>
<dbReference type="Pfam" id="PF00501">
    <property type="entry name" value="AMP-binding"/>
    <property type="match status" value="1"/>
</dbReference>
<dbReference type="GO" id="GO:0016878">
    <property type="term" value="F:acid-thiol ligase activity"/>
    <property type="evidence" value="ECO:0007669"/>
    <property type="project" value="TreeGrafter"/>
</dbReference>
<dbReference type="SUPFAM" id="SSF56801">
    <property type="entry name" value="Acetyl-CoA synthetase-like"/>
    <property type="match status" value="1"/>
</dbReference>
<dbReference type="PANTHER" id="PTHR43352:SF1">
    <property type="entry name" value="ANTHRANILATE--COA LIGASE"/>
    <property type="match status" value="1"/>
</dbReference>
<reference evidence="3 4" key="1">
    <citation type="submission" date="2019-11" db="EMBL/GenBank/DDBJ databases">
        <authorList>
            <person name="Dong K."/>
        </authorList>
    </citation>
    <scope>NUCLEOTIDE SEQUENCE [LARGE SCALE GENOMIC DNA]</scope>
    <source>
        <strain evidence="3 4">NBRC 112902</strain>
    </source>
</reference>
<dbReference type="InterPro" id="IPR042099">
    <property type="entry name" value="ANL_N_sf"/>
</dbReference>
<dbReference type="PANTHER" id="PTHR43352">
    <property type="entry name" value="ACETYL-COA SYNTHETASE"/>
    <property type="match status" value="1"/>
</dbReference>
<comment type="caution">
    <text evidence="3">The sequence shown here is derived from an EMBL/GenBank/DDBJ whole genome shotgun (WGS) entry which is preliminary data.</text>
</comment>
<dbReference type="Gene3D" id="3.40.50.12780">
    <property type="entry name" value="N-terminal domain of ligase-like"/>
    <property type="match status" value="1"/>
</dbReference>
<dbReference type="RefSeq" id="WP_155039587.1">
    <property type="nucleotide sequence ID" value="NZ_JBHGCD010000010.1"/>
</dbReference>
<dbReference type="EMBL" id="WMIG01000004">
    <property type="protein sequence ID" value="MTH59647.1"/>
    <property type="molecule type" value="Genomic_DNA"/>
</dbReference>
<evidence type="ECO:0000313" key="3">
    <source>
        <dbReference type="EMBL" id="MTH59647.1"/>
    </source>
</evidence>
<evidence type="ECO:0000313" key="4">
    <source>
        <dbReference type="Proteomes" id="UP000449846"/>
    </source>
</evidence>
<evidence type="ECO:0000256" key="1">
    <source>
        <dbReference type="ARBA" id="ARBA00022598"/>
    </source>
</evidence>
<sequence>MTQPALQLIRTGLATPDRLAMSVIGLSRADRWSYARLHHTILSMAGAMRASGLAPGDALVFAACDRPEHAIAFLAATAAGLLPVTDPSKATHHPTATLLLSGETADTARPRLDLRELAQGQPLDDFDPGTSPTGNPFGLTAQDRMLITGGTGMDLLTTLFATWAQGAAALVPGPATTPAQWPLLASRHGATVLAVAHQELDQLMAQDWKPWPALRQAVATDAVPDDLAARWQDRTGLPLLKTEGLAPPR</sequence>
<organism evidence="3 4">
    <name type="scientific">Paracoccus litorisediminis</name>
    <dbReference type="NCBI Taxonomy" id="2006130"/>
    <lineage>
        <taxon>Bacteria</taxon>
        <taxon>Pseudomonadati</taxon>
        <taxon>Pseudomonadota</taxon>
        <taxon>Alphaproteobacteria</taxon>
        <taxon>Rhodobacterales</taxon>
        <taxon>Paracoccaceae</taxon>
        <taxon>Paracoccus</taxon>
    </lineage>
</organism>
<dbReference type="OrthoDB" id="9803968at2"/>
<evidence type="ECO:0000259" key="2">
    <source>
        <dbReference type="Pfam" id="PF00501"/>
    </source>
</evidence>
<dbReference type="Gene3D" id="3.40.50.980">
    <property type="match status" value="1"/>
</dbReference>
<feature type="domain" description="AMP-dependent synthetase/ligase" evidence="2">
    <location>
        <begin position="14"/>
        <end position="85"/>
    </location>
</feature>
<dbReference type="Proteomes" id="UP000449846">
    <property type="component" value="Unassembled WGS sequence"/>
</dbReference>
<proteinExistence type="predicted"/>